<evidence type="ECO:0000256" key="1">
    <source>
        <dbReference type="ARBA" id="ARBA00022723"/>
    </source>
</evidence>
<dbReference type="Proteomes" id="UP000280008">
    <property type="component" value="Unassembled WGS sequence"/>
</dbReference>
<evidence type="ECO:0000313" key="6">
    <source>
        <dbReference type="EMBL" id="RKR73852.1"/>
    </source>
</evidence>
<dbReference type="InterPro" id="IPR050884">
    <property type="entry name" value="CNP_phosphodiesterase-III"/>
</dbReference>
<evidence type="ECO:0000313" key="7">
    <source>
        <dbReference type="Proteomes" id="UP000280008"/>
    </source>
</evidence>
<evidence type="ECO:0000256" key="2">
    <source>
        <dbReference type="ARBA" id="ARBA00022801"/>
    </source>
</evidence>
<evidence type="ECO:0000256" key="3">
    <source>
        <dbReference type="ARBA" id="ARBA00023004"/>
    </source>
</evidence>
<dbReference type="PANTHER" id="PTHR42988:SF2">
    <property type="entry name" value="CYCLIC NUCLEOTIDE PHOSPHODIESTERASE CBUA0032-RELATED"/>
    <property type="match status" value="1"/>
</dbReference>
<dbReference type="InterPro" id="IPR004843">
    <property type="entry name" value="Calcineurin-like_PHP"/>
</dbReference>
<gene>
    <name evidence="6" type="ORF">C8E83_0949</name>
</gene>
<accession>A0A495ID22</accession>
<organism evidence="6 7">
    <name type="scientific">Frondihabitans australicus</name>
    <dbReference type="NCBI Taxonomy" id="386892"/>
    <lineage>
        <taxon>Bacteria</taxon>
        <taxon>Bacillati</taxon>
        <taxon>Actinomycetota</taxon>
        <taxon>Actinomycetes</taxon>
        <taxon>Micrococcales</taxon>
        <taxon>Microbacteriaceae</taxon>
        <taxon>Frondihabitans</taxon>
    </lineage>
</organism>
<comment type="similarity">
    <text evidence="4">Belongs to the cyclic nucleotide phosphodiesterase class-III family.</text>
</comment>
<sequence>MMDLLPNTCTSVSVNVTHVSTANASIMGERPRHQRTAEHPRPDHFLLHLSDTHLIAGDGDLYGDVDSEGRLRQIMSELEESGARPEAIVVTGDLADKGEPGAYRKLRLLLEPIALRLGAQIIWAMGNHDDRGAFRQELFGQLPSERPVDLVYDVNGLRVITIDTSVPGEHYGELTGDQLDWLAEELSVDAPHGTILAMHHPPVPSIKDLTVLVELRDQPALAEVIEGSDVRAIIAGHLHFSTNAMFAGVPVSVASATCYTADLNIPRDATRGQDGAQAYNLVHVYPDTIVNSVVPIGSYSTVGEYVPQAEVARRLDEAGITIPDARPRHRAEQPDELVVPDRDLSLTGPIGLI</sequence>
<keyword evidence="2" id="KW-0378">Hydrolase</keyword>
<evidence type="ECO:0000259" key="5">
    <source>
        <dbReference type="Pfam" id="PF00149"/>
    </source>
</evidence>
<dbReference type="Gene3D" id="3.60.21.10">
    <property type="match status" value="1"/>
</dbReference>
<dbReference type="Pfam" id="PF00149">
    <property type="entry name" value="Metallophos"/>
    <property type="match status" value="1"/>
</dbReference>
<dbReference type="InterPro" id="IPR026575">
    <property type="entry name" value="GpdQ/CpdA-like"/>
</dbReference>
<keyword evidence="7" id="KW-1185">Reference proteome</keyword>
<protein>
    <submittedName>
        <fullName evidence="6">3',5'-cyclic AMP phosphodiesterase CpdA</fullName>
    </submittedName>
</protein>
<dbReference type="PANTHER" id="PTHR42988">
    <property type="entry name" value="PHOSPHOHYDROLASE"/>
    <property type="match status" value="1"/>
</dbReference>
<feature type="domain" description="Calcineurin-like phosphoesterase" evidence="5">
    <location>
        <begin position="47"/>
        <end position="239"/>
    </location>
</feature>
<dbReference type="CDD" id="cd07402">
    <property type="entry name" value="MPP_GpdQ"/>
    <property type="match status" value="1"/>
</dbReference>
<evidence type="ECO:0000256" key="4">
    <source>
        <dbReference type="ARBA" id="ARBA00025742"/>
    </source>
</evidence>
<comment type="caution">
    <text evidence="6">The sequence shown here is derived from an EMBL/GenBank/DDBJ whole genome shotgun (WGS) entry which is preliminary data.</text>
</comment>
<dbReference type="InterPro" id="IPR029052">
    <property type="entry name" value="Metallo-depent_PP-like"/>
</dbReference>
<reference evidence="6 7" key="1">
    <citation type="submission" date="2018-10" db="EMBL/GenBank/DDBJ databases">
        <title>Sequencing the genomes of 1000 actinobacteria strains.</title>
        <authorList>
            <person name="Klenk H.-P."/>
        </authorList>
    </citation>
    <scope>NUCLEOTIDE SEQUENCE [LARGE SCALE GENOMIC DNA]</scope>
    <source>
        <strain evidence="6 7">DSM 17894</strain>
    </source>
</reference>
<name>A0A495ID22_9MICO</name>
<dbReference type="SUPFAM" id="SSF56300">
    <property type="entry name" value="Metallo-dependent phosphatases"/>
    <property type="match status" value="1"/>
</dbReference>
<keyword evidence="3" id="KW-0408">Iron</keyword>
<dbReference type="AlphaFoldDB" id="A0A495ID22"/>
<dbReference type="EMBL" id="RBKS01000001">
    <property type="protein sequence ID" value="RKR73852.1"/>
    <property type="molecule type" value="Genomic_DNA"/>
</dbReference>
<keyword evidence="1" id="KW-0479">Metal-binding</keyword>
<dbReference type="GO" id="GO:0004112">
    <property type="term" value="F:cyclic-nucleotide phosphodiesterase activity"/>
    <property type="evidence" value="ECO:0007669"/>
    <property type="project" value="InterPro"/>
</dbReference>
<dbReference type="GO" id="GO:0046872">
    <property type="term" value="F:metal ion binding"/>
    <property type="evidence" value="ECO:0007669"/>
    <property type="project" value="UniProtKB-KW"/>
</dbReference>
<proteinExistence type="inferred from homology"/>